<keyword evidence="6 9" id="KW-0328">Glycosyltransferase</keyword>
<dbReference type="InterPro" id="IPR027277">
    <property type="entry name" value="NadC/ModD"/>
</dbReference>
<comment type="caution">
    <text evidence="12">The sequence shown here is derived from an EMBL/GenBank/DDBJ whole genome shotgun (WGS) entry which is preliminary data.</text>
</comment>
<dbReference type="Pfam" id="PF01729">
    <property type="entry name" value="QRPTase_C"/>
    <property type="match status" value="1"/>
</dbReference>
<dbReference type="CDD" id="cd01572">
    <property type="entry name" value="QPRTase"/>
    <property type="match status" value="1"/>
</dbReference>
<gene>
    <name evidence="12" type="primary">nadC</name>
    <name evidence="12" type="ORF">H9874_03600</name>
</gene>
<evidence type="ECO:0000256" key="2">
    <source>
        <dbReference type="ARBA" id="ARBA00004893"/>
    </source>
</evidence>
<dbReference type="PIRSF" id="PIRSF006250">
    <property type="entry name" value="NadC_ModD"/>
    <property type="match status" value="1"/>
</dbReference>
<dbReference type="SUPFAM" id="SSF51690">
    <property type="entry name" value="Nicotinate/Quinolinate PRTase C-terminal domain-like"/>
    <property type="match status" value="1"/>
</dbReference>
<dbReference type="GO" id="GO:0034213">
    <property type="term" value="P:quinolinate catabolic process"/>
    <property type="evidence" value="ECO:0007669"/>
    <property type="project" value="TreeGrafter"/>
</dbReference>
<dbReference type="Gene3D" id="3.90.1170.20">
    <property type="entry name" value="Quinolinate phosphoribosyl transferase, N-terminal domain"/>
    <property type="match status" value="1"/>
</dbReference>
<dbReference type="InterPro" id="IPR022412">
    <property type="entry name" value="Quinolinate_PRibosylTrfase_N"/>
</dbReference>
<sequence>MILPEFSEYFQGEAREHLMAILELSLAEDGPDLTTEGVFAPGDRLHAIIVAKERTLIAGLPVIPLVMDLCAAHPEELSYTWQCLVKEGEEAVPGTLVARLSGPARQILRAERVILNVVSHLCGIATLTRRYVQALEGTGVRLLDTRKTMPGLRYPDKYAVLCGGGHNHRRNLAEMLMLKDNHIDAAGSITGAVQALRARYNPCPPIEVECRNCDEVREAVACKVERIMLDNMSPDRLPEALELVPSSIETEVSGGVSLDTIRDYAMASPRRKPDFISVGRITHSAVTADLSMRIAKESL</sequence>
<evidence type="ECO:0000313" key="12">
    <source>
        <dbReference type="EMBL" id="HIW78212.1"/>
    </source>
</evidence>
<keyword evidence="7 9" id="KW-0808">Transferase</keyword>
<evidence type="ECO:0000256" key="4">
    <source>
        <dbReference type="ARBA" id="ARBA00011944"/>
    </source>
</evidence>
<dbReference type="EMBL" id="DXGI01000127">
    <property type="protein sequence ID" value="HIW78212.1"/>
    <property type="molecule type" value="Genomic_DNA"/>
</dbReference>
<dbReference type="AlphaFoldDB" id="A0A9D1QZF3"/>
<dbReference type="GO" id="GO:0005737">
    <property type="term" value="C:cytoplasm"/>
    <property type="evidence" value="ECO:0007669"/>
    <property type="project" value="TreeGrafter"/>
</dbReference>
<evidence type="ECO:0000259" key="11">
    <source>
        <dbReference type="Pfam" id="PF02749"/>
    </source>
</evidence>
<evidence type="ECO:0000256" key="5">
    <source>
        <dbReference type="ARBA" id="ARBA00022642"/>
    </source>
</evidence>
<comment type="function">
    <text evidence="1">Involved in the catabolism of quinolinic acid (QA).</text>
</comment>
<keyword evidence="5" id="KW-0662">Pyridine nucleotide biosynthesis</keyword>
<dbReference type="FunFam" id="3.20.20.70:FF:000030">
    <property type="entry name" value="Nicotinate-nucleotide pyrophosphorylase, carboxylating"/>
    <property type="match status" value="1"/>
</dbReference>
<accession>A0A9D1QZF3</accession>
<dbReference type="Pfam" id="PF02749">
    <property type="entry name" value="QRPTase_N"/>
    <property type="match status" value="1"/>
</dbReference>
<dbReference type="PANTHER" id="PTHR32179">
    <property type="entry name" value="NICOTINATE-NUCLEOTIDE PYROPHOSPHORYLASE [CARBOXYLATING]"/>
    <property type="match status" value="1"/>
</dbReference>
<evidence type="ECO:0000256" key="1">
    <source>
        <dbReference type="ARBA" id="ARBA00003237"/>
    </source>
</evidence>
<evidence type="ECO:0000256" key="6">
    <source>
        <dbReference type="ARBA" id="ARBA00022676"/>
    </source>
</evidence>
<evidence type="ECO:0000256" key="9">
    <source>
        <dbReference type="PIRNR" id="PIRNR006250"/>
    </source>
</evidence>
<dbReference type="InterPro" id="IPR002638">
    <property type="entry name" value="Quinolinate_PRibosylTrfase_C"/>
</dbReference>
<dbReference type="GO" id="GO:0009435">
    <property type="term" value="P:NAD+ biosynthetic process"/>
    <property type="evidence" value="ECO:0007669"/>
    <property type="project" value="InterPro"/>
</dbReference>
<evidence type="ECO:0000259" key="10">
    <source>
        <dbReference type="Pfam" id="PF01729"/>
    </source>
</evidence>
<comment type="pathway">
    <text evidence="2">Cofactor biosynthesis; NAD(+) biosynthesis; nicotinate D-ribonucleotide from quinolinate: step 1/1.</text>
</comment>
<dbReference type="EC" id="2.4.2.19" evidence="4"/>
<dbReference type="SUPFAM" id="SSF54675">
    <property type="entry name" value="Nicotinate/Quinolinate PRTase N-terminal domain-like"/>
    <property type="match status" value="1"/>
</dbReference>
<organism evidence="12 13">
    <name type="scientific">Candidatus Bilophila faecipullorum</name>
    <dbReference type="NCBI Taxonomy" id="2838482"/>
    <lineage>
        <taxon>Bacteria</taxon>
        <taxon>Pseudomonadati</taxon>
        <taxon>Thermodesulfobacteriota</taxon>
        <taxon>Desulfovibrionia</taxon>
        <taxon>Desulfovibrionales</taxon>
        <taxon>Desulfovibrionaceae</taxon>
        <taxon>Bilophila</taxon>
    </lineage>
</organism>
<protein>
    <recommendedName>
        <fullName evidence="4">nicotinate-nucleotide diphosphorylase (carboxylating)</fullName>
        <ecNumber evidence="4">2.4.2.19</ecNumber>
    </recommendedName>
    <alternativeName>
        <fullName evidence="8">Quinolinate phosphoribosyltransferase [decarboxylating]</fullName>
    </alternativeName>
</protein>
<dbReference type="InterPro" id="IPR037128">
    <property type="entry name" value="Quinolinate_PRibosylTase_N_sf"/>
</dbReference>
<dbReference type="PANTHER" id="PTHR32179:SF3">
    <property type="entry name" value="NICOTINATE-NUCLEOTIDE PYROPHOSPHORYLASE [CARBOXYLATING]"/>
    <property type="match status" value="1"/>
</dbReference>
<dbReference type="NCBIfam" id="TIGR00078">
    <property type="entry name" value="nadC"/>
    <property type="match status" value="1"/>
</dbReference>
<evidence type="ECO:0000313" key="13">
    <source>
        <dbReference type="Proteomes" id="UP000824264"/>
    </source>
</evidence>
<dbReference type="Gene3D" id="3.20.20.70">
    <property type="entry name" value="Aldolase class I"/>
    <property type="match status" value="1"/>
</dbReference>
<name>A0A9D1QZF3_9BACT</name>
<dbReference type="GO" id="GO:0004514">
    <property type="term" value="F:nicotinate-nucleotide diphosphorylase (carboxylating) activity"/>
    <property type="evidence" value="ECO:0007669"/>
    <property type="project" value="UniProtKB-EC"/>
</dbReference>
<proteinExistence type="inferred from homology"/>
<feature type="domain" description="Quinolinate phosphoribosyl transferase N-terminal" evidence="11">
    <location>
        <begin position="32"/>
        <end position="122"/>
    </location>
</feature>
<dbReference type="Proteomes" id="UP000824264">
    <property type="component" value="Unassembled WGS sequence"/>
</dbReference>
<evidence type="ECO:0000256" key="3">
    <source>
        <dbReference type="ARBA" id="ARBA00009400"/>
    </source>
</evidence>
<evidence type="ECO:0000256" key="8">
    <source>
        <dbReference type="ARBA" id="ARBA00033102"/>
    </source>
</evidence>
<dbReference type="InterPro" id="IPR013785">
    <property type="entry name" value="Aldolase_TIM"/>
</dbReference>
<comment type="similarity">
    <text evidence="3 9">Belongs to the NadC/ModD family.</text>
</comment>
<dbReference type="InterPro" id="IPR036068">
    <property type="entry name" value="Nicotinate_pribotase-like_C"/>
</dbReference>
<feature type="domain" description="Quinolinate phosphoribosyl transferase C-terminal" evidence="10">
    <location>
        <begin position="124"/>
        <end position="293"/>
    </location>
</feature>
<reference evidence="12" key="1">
    <citation type="journal article" date="2021" name="PeerJ">
        <title>Extensive microbial diversity within the chicken gut microbiome revealed by metagenomics and culture.</title>
        <authorList>
            <person name="Gilroy R."/>
            <person name="Ravi A."/>
            <person name="Getino M."/>
            <person name="Pursley I."/>
            <person name="Horton D.L."/>
            <person name="Alikhan N.F."/>
            <person name="Baker D."/>
            <person name="Gharbi K."/>
            <person name="Hall N."/>
            <person name="Watson M."/>
            <person name="Adriaenssens E.M."/>
            <person name="Foster-Nyarko E."/>
            <person name="Jarju S."/>
            <person name="Secka A."/>
            <person name="Antonio M."/>
            <person name="Oren A."/>
            <person name="Chaudhuri R.R."/>
            <person name="La Ragione R."/>
            <person name="Hildebrand F."/>
            <person name="Pallen M.J."/>
        </authorList>
    </citation>
    <scope>NUCLEOTIDE SEQUENCE</scope>
    <source>
        <strain evidence="12">ChiSxjej5B17-1746</strain>
    </source>
</reference>
<evidence type="ECO:0000256" key="7">
    <source>
        <dbReference type="ARBA" id="ARBA00022679"/>
    </source>
</evidence>
<dbReference type="InterPro" id="IPR004393">
    <property type="entry name" value="NadC"/>
</dbReference>
<reference evidence="12" key="2">
    <citation type="submission" date="2021-04" db="EMBL/GenBank/DDBJ databases">
        <authorList>
            <person name="Gilroy R."/>
        </authorList>
    </citation>
    <scope>NUCLEOTIDE SEQUENCE</scope>
    <source>
        <strain evidence="12">ChiSxjej5B17-1746</strain>
    </source>
</reference>